<feature type="region of interest" description="Disordered" evidence="5">
    <location>
        <begin position="423"/>
        <end position="449"/>
    </location>
</feature>
<dbReference type="InterPro" id="IPR017850">
    <property type="entry name" value="Alkaline_phosphatase_core_sf"/>
</dbReference>
<keyword evidence="6" id="KW-0732">Signal</keyword>
<evidence type="ECO:0000256" key="1">
    <source>
        <dbReference type="ARBA" id="ARBA00008779"/>
    </source>
</evidence>
<gene>
    <name evidence="8" type="ORF">AVDCRST_MAG64-1213</name>
</gene>
<name>A0A6J4NU12_9BACT</name>
<dbReference type="EC" id="3.1.6.1" evidence="8"/>
<dbReference type="SUPFAM" id="SSF53649">
    <property type="entry name" value="Alkaline phosphatase-like"/>
    <property type="match status" value="1"/>
</dbReference>
<dbReference type="Pfam" id="PF00884">
    <property type="entry name" value="Sulfatase"/>
    <property type="match status" value="1"/>
</dbReference>
<keyword evidence="2" id="KW-0479">Metal-binding</keyword>
<evidence type="ECO:0000256" key="5">
    <source>
        <dbReference type="SAM" id="MobiDB-lite"/>
    </source>
</evidence>
<dbReference type="CDD" id="cd16151">
    <property type="entry name" value="sulfatase_like"/>
    <property type="match status" value="1"/>
</dbReference>
<evidence type="ECO:0000256" key="3">
    <source>
        <dbReference type="ARBA" id="ARBA00022801"/>
    </source>
</evidence>
<feature type="signal peptide" evidence="6">
    <location>
        <begin position="1"/>
        <end position="22"/>
    </location>
</feature>
<dbReference type="InterPro" id="IPR000917">
    <property type="entry name" value="Sulfatase_N"/>
</dbReference>
<evidence type="ECO:0000313" key="8">
    <source>
        <dbReference type="EMBL" id="CAA9391682.1"/>
    </source>
</evidence>
<dbReference type="PANTHER" id="PTHR42693:SF53">
    <property type="entry name" value="ENDO-4-O-SULFATASE"/>
    <property type="match status" value="1"/>
</dbReference>
<evidence type="ECO:0000256" key="6">
    <source>
        <dbReference type="SAM" id="SignalP"/>
    </source>
</evidence>
<dbReference type="InterPro" id="IPR050738">
    <property type="entry name" value="Sulfatase"/>
</dbReference>
<dbReference type="AlphaFoldDB" id="A0A6J4NU12"/>
<evidence type="ECO:0000256" key="2">
    <source>
        <dbReference type="ARBA" id="ARBA00022723"/>
    </source>
</evidence>
<feature type="domain" description="Sulfatase N-terminal" evidence="7">
    <location>
        <begin position="29"/>
        <end position="329"/>
    </location>
</feature>
<reference evidence="8" key="1">
    <citation type="submission" date="2020-02" db="EMBL/GenBank/DDBJ databases">
        <authorList>
            <person name="Meier V. D."/>
        </authorList>
    </citation>
    <scope>NUCLEOTIDE SEQUENCE</scope>
    <source>
        <strain evidence="8">AVDCRST_MAG64</strain>
    </source>
</reference>
<dbReference type="Gene3D" id="3.40.720.10">
    <property type="entry name" value="Alkaline Phosphatase, subunit A"/>
    <property type="match status" value="1"/>
</dbReference>
<feature type="chain" id="PRO_5026733805" evidence="6">
    <location>
        <begin position="23"/>
        <end position="449"/>
    </location>
</feature>
<evidence type="ECO:0000259" key="7">
    <source>
        <dbReference type="Pfam" id="PF00884"/>
    </source>
</evidence>
<accession>A0A6J4NU12</accession>
<sequence>MSKLVLAIVGAVLPLLVSPAPAAEPPRKPNLILILADDLGYETLGCNGGTSYKTPVLDGLAAGGVRFTRCYAQPLCTPTRVQLMTGQYNVRNYTRFGQIEPGQTTFAQLLKSAGYATGIAGKWQLGQDPSLPKQLGFDEAYLWQHTRRPPRYANPGLEVNGKEVDFASGAYGPELINRFALDFVARHKGEPFCLYYPMIEPHNPFQPTPDSPEWDPKAVGEQVNQRPKHFGDMVTYMDKMVGRLVAKLDELGLREHTLILFVGDNGTNPSITSQTTAGPVRGGKGQSTAAGTHVPLVASWPGRIAKGKVCDDLVDTTDFLPTLLAAAGVAPPTGDRPVDGRSFWPQLIGEPGNPRAWVYSWYAREGGPKADREFAAGRRFKLYRSGELYDVKKDVLESTPLPADGADAEARAARGELQKALDGFAGPRPEAIVRQAGPPRKGRNAAEKE</sequence>
<dbReference type="EMBL" id="CADCUQ010000282">
    <property type="protein sequence ID" value="CAA9391682.1"/>
    <property type="molecule type" value="Genomic_DNA"/>
</dbReference>
<comment type="similarity">
    <text evidence="1">Belongs to the sulfatase family.</text>
</comment>
<keyword evidence="4" id="KW-0106">Calcium</keyword>
<dbReference type="GO" id="GO:0046872">
    <property type="term" value="F:metal ion binding"/>
    <property type="evidence" value="ECO:0007669"/>
    <property type="project" value="UniProtKB-KW"/>
</dbReference>
<dbReference type="InterPro" id="IPR024607">
    <property type="entry name" value="Sulfatase_CS"/>
</dbReference>
<dbReference type="PANTHER" id="PTHR42693">
    <property type="entry name" value="ARYLSULFATASE FAMILY MEMBER"/>
    <property type="match status" value="1"/>
</dbReference>
<dbReference type="GO" id="GO:0004065">
    <property type="term" value="F:arylsulfatase activity"/>
    <property type="evidence" value="ECO:0007669"/>
    <property type="project" value="UniProtKB-EC"/>
</dbReference>
<proteinExistence type="inferred from homology"/>
<organism evidence="8">
    <name type="scientific">uncultured Phycisphaerae bacterium</name>
    <dbReference type="NCBI Taxonomy" id="904963"/>
    <lineage>
        <taxon>Bacteria</taxon>
        <taxon>Pseudomonadati</taxon>
        <taxon>Planctomycetota</taxon>
        <taxon>Phycisphaerae</taxon>
        <taxon>environmental samples</taxon>
    </lineage>
</organism>
<keyword evidence="3 8" id="KW-0378">Hydrolase</keyword>
<protein>
    <submittedName>
        <fullName evidence="8">Arylsulfatase</fullName>
        <ecNumber evidence="8">3.1.6.1</ecNumber>
    </submittedName>
</protein>
<evidence type="ECO:0000256" key="4">
    <source>
        <dbReference type="ARBA" id="ARBA00022837"/>
    </source>
</evidence>
<dbReference type="PROSITE" id="PS00523">
    <property type="entry name" value="SULFATASE_1"/>
    <property type="match status" value="1"/>
</dbReference>